<dbReference type="InterPro" id="IPR014044">
    <property type="entry name" value="CAP_dom"/>
</dbReference>
<evidence type="ECO:0000313" key="2">
    <source>
        <dbReference type="EMBL" id="MFC5529775.1"/>
    </source>
</evidence>
<proteinExistence type="predicted"/>
<sequence length="225" mass="24447">MRIGRKLATIGLVATICAVMLVGCGRQVKENVMRTHVSSVVTNLPVNKHVVQSNDTLWKISQQYHVSVDQLLSANPSIASDATIYPNQTITIPSNQSLAGYESQVLALTNQKRAQAGLPPCAGTDANLNRSARAKSEDMATQNYFAHDSPTYGDPFAMMRNFGVQYNSAGENIAMGQPTPQAVVDAWMNSPGHRANIMNGTFTHLGVGYVMKDGKAYWTQQFIGK</sequence>
<dbReference type="Gene3D" id="3.40.33.10">
    <property type="entry name" value="CAP"/>
    <property type="match status" value="1"/>
</dbReference>
<dbReference type="InterPro" id="IPR018392">
    <property type="entry name" value="LysM"/>
</dbReference>
<accession>A0ABW0QY56</accession>
<keyword evidence="3" id="KW-1185">Reference proteome</keyword>
<dbReference type="PANTHER" id="PTHR31157:SF1">
    <property type="entry name" value="SCP DOMAIN-CONTAINING PROTEIN"/>
    <property type="match status" value="1"/>
</dbReference>
<dbReference type="PROSITE" id="PS51782">
    <property type="entry name" value="LYSM"/>
    <property type="match status" value="1"/>
</dbReference>
<dbReference type="EMBL" id="JBHSNC010000027">
    <property type="protein sequence ID" value="MFC5529775.1"/>
    <property type="molecule type" value="Genomic_DNA"/>
</dbReference>
<organism evidence="2 3">
    <name type="scientific">Cohnella yongneupensis</name>
    <dbReference type="NCBI Taxonomy" id="425006"/>
    <lineage>
        <taxon>Bacteria</taxon>
        <taxon>Bacillati</taxon>
        <taxon>Bacillota</taxon>
        <taxon>Bacilli</taxon>
        <taxon>Bacillales</taxon>
        <taxon>Paenibacillaceae</taxon>
        <taxon>Cohnella</taxon>
    </lineage>
</organism>
<dbReference type="InterPro" id="IPR036779">
    <property type="entry name" value="LysM_dom_sf"/>
</dbReference>
<evidence type="ECO:0000313" key="3">
    <source>
        <dbReference type="Proteomes" id="UP001596108"/>
    </source>
</evidence>
<reference evidence="3" key="1">
    <citation type="journal article" date="2019" name="Int. J. Syst. Evol. Microbiol.">
        <title>The Global Catalogue of Microorganisms (GCM) 10K type strain sequencing project: providing services to taxonomists for standard genome sequencing and annotation.</title>
        <authorList>
            <consortium name="The Broad Institute Genomics Platform"/>
            <consortium name="The Broad Institute Genome Sequencing Center for Infectious Disease"/>
            <person name="Wu L."/>
            <person name="Ma J."/>
        </authorList>
    </citation>
    <scope>NUCLEOTIDE SEQUENCE [LARGE SCALE GENOMIC DNA]</scope>
    <source>
        <strain evidence="3">CGMCC 1.18578</strain>
    </source>
</reference>
<dbReference type="SMART" id="SM00257">
    <property type="entry name" value="LysM"/>
    <property type="match status" value="1"/>
</dbReference>
<dbReference type="CDD" id="cd05379">
    <property type="entry name" value="CAP_bacterial"/>
    <property type="match status" value="1"/>
</dbReference>
<gene>
    <name evidence="2" type="ORF">ACFPQ4_09990</name>
</gene>
<name>A0ABW0QY56_9BACL</name>
<comment type="caution">
    <text evidence="2">The sequence shown here is derived from an EMBL/GenBank/DDBJ whole genome shotgun (WGS) entry which is preliminary data.</text>
</comment>
<dbReference type="Pfam" id="PF01476">
    <property type="entry name" value="LysM"/>
    <property type="match status" value="1"/>
</dbReference>
<dbReference type="InterPro" id="IPR035940">
    <property type="entry name" value="CAP_sf"/>
</dbReference>
<protein>
    <submittedName>
        <fullName evidence="2">CAP domain-containing protein</fullName>
    </submittedName>
</protein>
<dbReference type="PROSITE" id="PS51257">
    <property type="entry name" value="PROKAR_LIPOPROTEIN"/>
    <property type="match status" value="1"/>
</dbReference>
<dbReference type="CDD" id="cd00118">
    <property type="entry name" value="LysM"/>
    <property type="match status" value="1"/>
</dbReference>
<dbReference type="Pfam" id="PF00188">
    <property type="entry name" value="CAP"/>
    <property type="match status" value="1"/>
</dbReference>
<dbReference type="SUPFAM" id="SSF54106">
    <property type="entry name" value="LysM domain"/>
    <property type="match status" value="1"/>
</dbReference>
<dbReference type="RefSeq" id="WP_378111686.1">
    <property type="nucleotide sequence ID" value="NZ_JBHSNC010000027.1"/>
</dbReference>
<dbReference type="PANTHER" id="PTHR31157">
    <property type="entry name" value="SCP DOMAIN-CONTAINING PROTEIN"/>
    <property type="match status" value="1"/>
</dbReference>
<feature type="domain" description="LysM" evidence="1">
    <location>
        <begin position="47"/>
        <end position="92"/>
    </location>
</feature>
<dbReference type="Gene3D" id="3.10.350.10">
    <property type="entry name" value="LysM domain"/>
    <property type="match status" value="1"/>
</dbReference>
<evidence type="ECO:0000259" key="1">
    <source>
        <dbReference type="PROSITE" id="PS51782"/>
    </source>
</evidence>
<dbReference type="SUPFAM" id="SSF55797">
    <property type="entry name" value="PR-1-like"/>
    <property type="match status" value="1"/>
</dbReference>
<dbReference type="Proteomes" id="UP001596108">
    <property type="component" value="Unassembled WGS sequence"/>
</dbReference>